<dbReference type="AlphaFoldDB" id="A0A8B7NWI3"/>
<feature type="region of interest" description="Disordered" evidence="1">
    <location>
        <begin position="133"/>
        <end position="196"/>
    </location>
</feature>
<reference evidence="3" key="1">
    <citation type="submission" date="2025-08" db="UniProtKB">
        <authorList>
            <consortium name="RefSeq"/>
        </authorList>
    </citation>
    <scope>IDENTIFICATION</scope>
    <source>
        <tissue evidence="3">Whole organism</tissue>
    </source>
</reference>
<dbReference type="KEGG" id="hazt:108674672"/>
<dbReference type="RefSeq" id="XP_018018123.1">
    <property type="nucleotide sequence ID" value="XM_018162634.1"/>
</dbReference>
<keyword evidence="2" id="KW-1185">Reference proteome</keyword>
<evidence type="ECO:0000256" key="1">
    <source>
        <dbReference type="SAM" id="MobiDB-lite"/>
    </source>
</evidence>
<dbReference type="OrthoDB" id="6380651at2759"/>
<dbReference type="GeneID" id="108674672"/>
<sequence length="196" mass="21184">MENVLNSPGRCPTVSPHSTLSNSSRSSNGLSNGHLNGHSNGLTNSRYNGLSNGHSNGLSNGFNGSARLTKSLSTTNLASQNSGAAGLRPKGLMEKFIASRGKMTPSAFTSSSSTNDHPSRVIITRPMRVQPKKPVLLRQHSSDSTDGSLMSSEQRSEVRSMTSSPQPPQGYKKFIGAEEKIQEELREMQQREEELK</sequence>
<accession>A0A8B7NWI3</accession>
<dbReference type="Proteomes" id="UP000694843">
    <property type="component" value="Unplaced"/>
</dbReference>
<feature type="region of interest" description="Disordered" evidence="1">
    <location>
        <begin position="1"/>
        <end position="52"/>
    </location>
</feature>
<name>A0A8B7NWI3_HYAAZ</name>
<evidence type="ECO:0000313" key="2">
    <source>
        <dbReference type="Proteomes" id="UP000694843"/>
    </source>
</evidence>
<feature type="compositionally biased region" description="Basic and acidic residues" evidence="1">
    <location>
        <begin position="175"/>
        <end position="196"/>
    </location>
</feature>
<feature type="compositionally biased region" description="Low complexity" evidence="1">
    <location>
        <begin position="142"/>
        <end position="152"/>
    </location>
</feature>
<feature type="compositionally biased region" description="Low complexity" evidence="1">
    <location>
        <begin position="17"/>
        <end position="44"/>
    </location>
</feature>
<proteinExistence type="predicted"/>
<organism evidence="2 3">
    <name type="scientific">Hyalella azteca</name>
    <name type="common">Amphipod</name>
    <dbReference type="NCBI Taxonomy" id="294128"/>
    <lineage>
        <taxon>Eukaryota</taxon>
        <taxon>Metazoa</taxon>
        <taxon>Ecdysozoa</taxon>
        <taxon>Arthropoda</taxon>
        <taxon>Crustacea</taxon>
        <taxon>Multicrustacea</taxon>
        <taxon>Malacostraca</taxon>
        <taxon>Eumalacostraca</taxon>
        <taxon>Peracarida</taxon>
        <taxon>Amphipoda</taxon>
        <taxon>Senticaudata</taxon>
        <taxon>Talitrida</taxon>
        <taxon>Talitroidea</taxon>
        <taxon>Hyalellidae</taxon>
        <taxon>Hyalella</taxon>
    </lineage>
</organism>
<gene>
    <name evidence="3" type="primary">LOC108674672</name>
</gene>
<evidence type="ECO:0000313" key="3">
    <source>
        <dbReference type="RefSeq" id="XP_018018123.1"/>
    </source>
</evidence>
<protein>
    <submittedName>
        <fullName evidence="3">Merozoite surface antigen 2-like</fullName>
    </submittedName>
</protein>